<dbReference type="GO" id="GO:0016020">
    <property type="term" value="C:membrane"/>
    <property type="evidence" value="ECO:0007669"/>
    <property type="project" value="UniProtKB-SubCell"/>
</dbReference>
<comment type="subcellular location">
    <subcellularLocation>
        <location evidence="7">Membrane</location>
        <topology evidence="7">Multi-pass membrane protein</topology>
    </subcellularLocation>
</comment>
<dbReference type="Proteomes" id="UP000238350">
    <property type="component" value="Unassembled WGS sequence"/>
</dbReference>
<evidence type="ECO:0000313" key="10">
    <source>
        <dbReference type="Proteomes" id="UP000238350"/>
    </source>
</evidence>
<evidence type="ECO:0000256" key="7">
    <source>
        <dbReference type="RuleBase" id="RU367100"/>
    </source>
</evidence>
<feature type="compositionally biased region" description="Low complexity" evidence="8">
    <location>
        <begin position="35"/>
        <end position="45"/>
    </location>
</feature>
<dbReference type="STRING" id="45607.A0A2T0FI58"/>
<gene>
    <name evidence="7" type="primary">DLT1</name>
    <name evidence="9" type="ORF">B9G98_02303</name>
</gene>
<name>A0A2T0FI58_9ASCO</name>
<comment type="similarity">
    <text evidence="2 7">Belongs to the DLT1 family.</text>
</comment>
<accession>A0A2T0FI58</accession>
<keyword evidence="6 7" id="KW-0472">Membrane</keyword>
<dbReference type="Pfam" id="PF07406">
    <property type="entry name" value="NICE-3"/>
    <property type="match status" value="1"/>
</dbReference>
<organism evidence="9 10">
    <name type="scientific">Wickerhamiella sorbophila</name>
    <dbReference type="NCBI Taxonomy" id="45607"/>
    <lineage>
        <taxon>Eukaryota</taxon>
        <taxon>Fungi</taxon>
        <taxon>Dikarya</taxon>
        <taxon>Ascomycota</taxon>
        <taxon>Saccharomycotina</taxon>
        <taxon>Dipodascomycetes</taxon>
        <taxon>Dipodascales</taxon>
        <taxon>Trichomonascaceae</taxon>
        <taxon>Wickerhamiella</taxon>
    </lineage>
</organism>
<keyword evidence="4 7" id="KW-0812">Transmembrane</keyword>
<evidence type="ECO:0000256" key="6">
    <source>
        <dbReference type="ARBA" id="ARBA00023136"/>
    </source>
</evidence>
<dbReference type="OrthoDB" id="4096362at2759"/>
<proteinExistence type="inferred from homology"/>
<feature type="transmembrane region" description="Helical" evidence="7">
    <location>
        <begin position="118"/>
        <end position="143"/>
    </location>
</feature>
<evidence type="ECO:0000256" key="8">
    <source>
        <dbReference type="SAM" id="MobiDB-lite"/>
    </source>
</evidence>
<sequence>MSRLTHELKESQYTSSTTNIATQVDDSNESVRSGEATVATEATAVSEQNNPHRLDRQSYIQGLTSKKAHGFRKTTTRIANNNTTQRIYRFIRRPLKRGVRAKARKWFRRLCAMSVSELLYKLSFHFLSVIFIGLIVCTMVDIIPQSLVSGQFWNTIIIILTCAIIFVLALILYIVRVLDTRRSVNRIPRAYLVQDLGLPKKSFSILADERKRCIDIYKSQVDIKTIHHPGLSNPGSELGSLGHFMETIESIPHFIEWKVQSIDSRFTRPVGCDFRSYLELIVAHHIVDQEDSGYVEGFIDRFEHARFSGNQITETEFKNLMLAMCSVLIAISRNSQNFGKGELLPYGIELESLLDAEAPIPDAASSHTRYSAVSEAVQAVERKMRTST</sequence>
<reference evidence="9 10" key="1">
    <citation type="submission" date="2017-04" db="EMBL/GenBank/DDBJ databases">
        <title>Genome sequencing of [Candida] sorbophila.</title>
        <authorList>
            <person name="Ahn J.O."/>
        </authorList>
    </citation>
    <scope>NUCLEOTIDE SEQUENCE [LARGE SCALE GENOMIC DNA]</scope>
    <source>
        <strain evidence="9 10">DS02</strain>
    </source>
</reference>
<dbReference type="PANTHER" id="PTHR40021:SF1">
    <property type="entry name" value="DEFECT AT LOW TEMPERATURE PROTEIN 1"/>
    <property type="match status" value="1"/>
</dbReference>
<dbReference type="EMBL" id="NDIQ01000021">
    <property type="protein sequence ID" value="PRT54683.1"/>
    <property type="molecule type" value="Genomic_DNA"/>
</dbReference>
<evidence type="ECO:0000256" key="5">
    <source>
        <dbReference type="ARBA" id="ARBA00022989"/>
    </source>
</evidence>
<protein>
    <recommendedName>
        <fullName evidence="3 7">Defect at low temperature protein 1</fullName>
    </recommendedName>
</protein>
<keyword evidence="10" id="KW-1185">Reference proteome</keyword>
<feature type="transmembrane region" description="Helical" evidence="7">
    <location>
        <begin position="155"/>
        <end position="175"/>
    </location>
</feature>
<dbReference type="PANTHER" id="PTHR40021">
    <property type="entry name" value="DEFECT AT LOW TEMPERATURE PROTEIN 1"/>
    <property type="match status" value="1"/>
</dbReference>
<feature type="compositionally biased region" description="Basic and acidic residues" evidence="8">
    <location>
        <begin position="1"/>
        <end position="10"/>
    </location>
</feature>
<keyword evidence="5 7" id="KW-1133">Transmembrane helix</keyword>
<dbReference type="AlphaFoldDB" id="A0A2T0FI58"/>
<evidence type="ECO:0000256" key="3">
    <source>
        <dbReference type="ARBA" id="ARBA00021353"/>
    </source>
</evidence>
<feature type="compositionally biased region" description="Polar residues" evidence="8">
    <location>
        <begin position="11"/>
        <end position="25"/>
    </location>
</feature>
<evidence type="ECO:0000256" key="1">
    <source>
        <dbReference type="ARBA" id="ARBA00002489"/>
    </source>
</evidence>
<evidence type="ECO:0000256" key="4">
    <source>
        <dbReference type="ARBA" id="ARBA00022692"/>
    </source>
</evidence>
<feature type="region of interest" description="Disordered" evidence="8">
    <location>
        <begin position="1"/>
        <end position="48"/>
    </location>
</feature>
<evidence type="ECO:0000313" key="9">
    <source>
        <dbReference type="EMBL" id="PRT54683.1"/>
    </source>
</evidence>
<evidence type="ECO:0000256" key="2">
    <source>
        <dbReference type="ARBA" id="ARBA00005550"/>
    </source>
</evidence>
<comment type="caution">
    <text evidence="9">The sequence shown here is derived from an EMBL/GenBank/DDBJ whole genome shotgun (WGS) entry which is preliminary data.</text>
</comment>
<dbReference type="InterPro" id="IPR010876">
    <property type="entry name" value="C1orf43"/>
</dbReference>
<dbReference type="InterPro" id="IPR038869">
    <property type="entry name" value="DLT1"/>
</dbReference>
<comment type="function">
    <text evidence="1 7">Required for growth under high-pressure and low-temperature conditions.</text>
</comment>